<sequence length="294" mass="33006">MDLKTTLQDGFKKCGLYPFGVEAIDMTKILNKTTNTTADIIPAASSINDLEIRNNQTQATEFTDHQKLMVFQSLLSSEQLKAFKTNASYHWYGPTKDESLYKIWYNLPQSQDNSQKDVESSSTSFQLNVQDNAGVNEIFQISHEPILGVGFENNTEIVFEYYVQVSNGLVSEEEPIIIKDRIETNNRTSDNQSEIANINLMPNIVSNKHTPLNLNNNTIIEPVVLSNKTVLAHCSISSALIAQTITQKSVIVTPSLDIIPVDNSNQSQLPLQNISNQNDSSIKKYFPYPKEQEL</sequence>
<evidence type="ECO:0000313" key="2">
    <source>
        <dbReference type="Proteomes" id="UP001627154"/>
    </source>
</evidence>
<evidence type="ECO:0000313" key="1">
    <source>
        <dbReference type="EMBL" id="KAL3396234.1"/>
    </source>
</evidence>
<comment type="caution">
    <text evidence="1">The sequence shown here is derived from an EMBL/GenBank/DDBJ whole genome shotgun (WGS) entry which is preliminary data.</text>
</comment>
<name>A0ABD2WT41_9HYME</name>
<dbReference type="AlphaFoldDB" id="A0ABD2WT41"/>
<accession>A0ABD2WT41</accession>
<keyword evidence="2" id="KW-1185">Reference proteome</keyword>
<dbReference type="Proteomes" id="UP001627154">
    <property type="component" value="Unassembled WGS sequence"/>
</dbReference>
<reference evidence="1 2" key="1">
    <citation type="journal article" date="2024" name="bioRxiv">
        <title>A reference genome for Trichogramma kaykai: A tiny desert-dwelling parasitoid wasp with competing sex-ratio distorters.</title>
        <authorList>
            <person name="Culotta J."/>
            <person name="Lindsey A.R."/>
        </authorList>
    </citation>
    <scope>NUCLEOTIDE SEQUENCE [LARGE SCALE GENOMIC DNA]</scope>
    <source>
        <strain evidence="1 2">KSX58</strain>
    </source>
</reference>
<proteinExistence type="predicted"/>
<protein>
    <submittedName>
        <fullName evidence="1">Uncharacterized protein</fullName>
    </submittedName>
</protein>
<dbReference type="EMBL" id="JBJJXI010000073">
    <property type="protein sequence ID" value="KAL3396234.1"/>
    <property type="molecule type" value="Genomic_DNA"/>
</dbReference>
<gene>
    <name evidence="1" type="ORF">TKK_009824</name>
</gene>
<organism evidence="1 2">
    <name type="scientific">Trichogramma kaykai</name>
    <dbReference type="NCBI Taxonomy" id="54128"/>
    <lineage>
        <taxon>Eukaryota</taxon>
        <taxon>Metazoa</taxon>
        <taxon>Ecdysozoa</taxon>
        <taxon>Arthropoda</taxon>
        <taxon>Hexapoda</taxon>
        <taxon>Insecta</taxon>
        <taxon>Pterygota</taxon>
        <taxon>Neoptera</taxon>
        <taxon>Endopterygota</taxon>
        <taxon>Hymenoptera</taxon>
        <taxon>Apocrita</taxon>
        <taxon>Proctotrupomorpha</taxon>
        <taxon>Chalcidoidea</taxon>
        <taxon>Trichogrammatidae</taxon>
        <taxon>Trichogramma</taxon>
    </lineage>
</organism>